<keyword evidence="4 5" id="KW-0238">DNA-binding</keyword>
<evidence type="ECO:0000256" key="4">
    <source>
        <dbReference type="ARBA" id="ARBA00023125"/>
    </source>
</evidence>
<proteinExistence type="predicted"/>
<reference evidence="8 9" key="1">
    <citation type="submission" date="2023-11" db="EMBL/GenBank/DDBJ databases">
        <authorList>
            <person name="Hedman E."/>
            <person name="Englund M."/>
            <person name="Stromberg M."/>
            <person name="Nyberg Akerstrom W."/>
            <person name="Nylinder S."/>
            <person name="Jareborg N."/>
            <person name="Kallberg Y."/>
            <person name="Kronander E."/>
        </authorList>
    </citation>
    <scope>NUCLEOTIDE SEQUENCE [LARGE SCALE GENOMIC DNA]</scope>
</reference>
<dbReference type="GO" id="GO:0043565">
    <property type="term" value="F:sequence-specific DNA binding"/>
    <property type="evidence" value="ECO:0007669"/>
    <property type="project" value="InterPro"/>
</dbReference>
<gene>
    <name evidence="8" type="ORF">PARMNEM_LOCUS20175</name>
</gene>
<dbReference type="InterPro" id="IPR026516">
    <property type="entry name" value="THAP1/10"/>
</dbReference>
<evidence type="ECO:0000256" key="3">
    <source>
        <dbReference type="ARBA" id="ARBA00022833"/>
    </source>
</evidence>
<dbReference type="InterPro" id="IPR006612">
    <property type="entry name" value="THAP_Znf"/>
</dbReference>
<dbReference type="GO" id="GO:0008270">
    <property type="term" value="F:zinc ion binding"/>
    <property type="evidence" value="ECO:0007669"/>
    <property type="project" value="UniProtKB-KW"/>
</dbReference>
<evidence type="ECO:0000256" key="1">
    <source>
        <dbReference type="ARBA" id="ARBA00022723"/>
    </source>
</evidence>
<dbReference type="SMART" id="SM00980">
    <property type="entry name" value="THAP"/>
    <property type="match status" value="1"/>
</dbReference>
<dbReference type="Proteomes" id="UP001314205">
    <property type="component" value="Unassembled WGS sequence"/>
</dbReference>
<evidence type="ECO:0000256" key="6">
    <source>
        <dbReference type="SAM" id="Coils"/>
    </source>
</evidence>
<dbReference type="PANTHER" id="PTHR46600:SF11">
    <property type="entry name" value="THAP DOMAIN-CONTAINING PROTEIN 10"/>
    <property type="match status" value="1"/>
</dbReference>
<dbReference type="SUPFAM" id="SSF57716">
    <property type="entry name" value="Glucocorticoid receptor-like (DNA-binding domain)"/>
    <property type="match status" value="1"/>
</dbReference>
<evidence type="ECO:0000313" key="8">
    <source>
        <dbReference type="EMBL" id="CAK1601560.1"/>
    </source>
</evidence>
<keyword evidence="6" id="KW-0175">Coiled coil</keyword>
<organism evidence="8 9">
    <name type="scientific">Parnassius mnemosyne</name>
    <name type="common">clouded apollo</name>
    <dbReference type="NCBI Taxonomy" id="213953"/>
    <lineage>
        <taxon>Eukaryota</taxon>
        <taxon>Metazoa</taxon>
        <taxon>Ecdysozoa</taxon>
        <taxon>Arthropoda</taxon>
        <taxon>Hexapoda</taxon>
        <taxon>Insecta</taxon>
        <taxon>Pterygota</taxon>
        <taxon>Neoptera</taxon>
        <taxon>Endopterygota</taxon>
        <taxon>Lepidoptera</taxon>
        <taxon>Glossata</taxon>
        <taxon>Ditrysia</taxon>
        <taxon>Papilionoidea</taxon>
        <taxon>Papilionidae</taxon>
        <taxon>Parnassiinae</taxon>
        <taxon>Parnassini</taxon>
        <taxon>Parnassius</taxon>
        <taxon>Driopa</taxon>
    </lineage>
</organism>
<evidence type="ECO:0000256" key="5">
    <source>
        <dbReference type="PROSITE-ProRule" id="PRU00309"/>
    </source>
</evidence>
<dbReference type="AlphaFoldDB" id="A0AAV1M372"/>
<evidence type="ECO:0000256" key="2">
    <source>
        <dbReference type="ARBA" id="ARBA00022771"/>
    </source>
</evidence>
<protein>
    <recommendedName>
        <fullName evidence="7">THAP-type domain-containing protein</fullName>
    </recommendedName>
</protein>
<dbReference type="PANTHER" id="PTHR46600">
    <property type="entry name" value="THAP DOMAIN-CONTAINING"/>
    <property type="match status" value="1"/>
</dbReference>
<keyword evidence="2 5" id="KW-0863">Zinc-finger</keyword>
<sequence length="186" mass="22036">MGKCVVKECDSRSQKHNKSSGITFHTVPKDTVRRKKWVEIIRLLRKETDWVPSKSTLICSKHFRDQDKLGPKSDCGRVYLSNEAIPILDEPHLEKPAELLVEENMDVDVVETDEEIDEITETPRMHKMRKTIHRLKILSARRLKKIKNISQKLKRLKIKNKKLKDVIEELKKKYVERRRRNVAKFE</sequence>
<name>A0AAV1M372_9NEOP</name>
<accession>A0AAV1M372</accession>
<keyword evidence="1" id="KW-0479">Metal-binding</keyword>
<dbReference type="EMBL" id="CAVLGL010000137">
    <property type="protein sequence ID" value="CAK1601560.1"/>
    <property type="molecule type" value="Genomic_DNA"/>
</dbReference>
<evidence type="ECO:0000259" key="7">
    <source>
        <dbReference type="PROSITE" id="PS50950"/>
    </source>
</evidence>
<evidence type="ECO:0000313" key="9">
    <source>
        <dbReference type="Proteomes" id="UP001314205"/>
    </source>
</evidence>
<dbReference type="SMART" id="SM00692">
    <property type="entry name" value="DM3"/>
    <property type="match status" value="1"/>
</dbReference>
<comment type="caution">
    <text evidence="8">The sequence shown here is derived from an EMBL/GenBank/DDBJ whole genome shotgun (WGS) entry which is preliminary data.</text>
</comment>
<keyword evidence="9" id="KW-1185">Reference proteome</keyword>
<keyword evidence="3" id="KW-0862">Zinc</keyword>
<feature type="coiled-coil region" evidence="6">
    <location>
        <begin position="146"/>
        <end position="180"/>
    </location>
</feature>
<dbReference type="Gene3D" id="6.20.210.20">
    <property type="entry name" value="THAP domain"/>
    <property type="match status" value="1"/>
</dbReference>
<feature type="domain" description="THAP-type" evidence="7">
    <location>
        <begin position="1"/>
        <end position="89"/>
    </location>
</feature>
<dbReference type="PROSITE" id="PS50950">
    <property type="entry name" value="ZF_THAP"/>
    <property type="match status" value="1"/>
</dbReference>
<dbReference type="InterPro" id="IPR038441">
    <property type="entry name" value="THAP_Znf_sf"/>
</dbReference>
<dbReference type="Pfam" id="PF05485">
    <property type="entry name" value="THAP"/>
    <property type="match status" value="1"/>
</dbReference>